<comment type="caution">
    <text evidence="1">The sequence shown here is derived from an EMBL/GenBank/DDBJ whole genome shotgun (WGS) entry which is preliminary data.</text>
</comment>
<evidence type="ECO:0000313" key="1">
    <source>
        <dbReference type="EMBL" id="KHD10284.1"/>
    </source>
</evidence>
<gene>
    <name evidence="1" type="ORF">PN36_23955</name>
</gene>
<proteinExistence type="predicted"/>
<accession>A0A0A6PJB5</accession>
<dbReference type="AlphaFoldDB" id="A0A0A6PJB5"/>
<dbReference type="Proteomes" id="UP000030428">
    <property type="component" value="Unassembled WGS sequence"/>
</dbReference>
<sequence>MKNEYDFSQGERGKFYHPNAEFNLPIYLEPDLSDFIKKLATVKQTDMSSMVNSLLKSNKELIESLQYTS</sequence>
<name>A0A0A6PJB5_9GAMM</name>
<evidence type="ECO:0000313" key="2">
    <source>
        <dbReference type="Proteomes" id="UP000030428"/>
    </source>
</evidence>
<protein>
    <submittedName>
        <fullName evidence="1">Uncharacterized protein</fullName>
    </submittedName>
</protein>
<dbReference type="EMBL" id="JSZA02000122">
    <property type="protein sequence ID" value="KHD10284.1"/>
    <property type="molecule type" value="Genomic_DNA"/>
</dbReference>
<reference evidence="1 2" key="1">
    <citation type="journal article" date="2016" name="Front. Microbiol.">
        <title>Single-Cell (Meta-)Genomics of a Dimorphic Candidatus Thiomargarita nelsonii Reveals Genomic Plasticity.</title>
        <authorList>
            <person name="Flood B.E."/>
            <person name="Fliss P."/>
            <person name="Jones D.S."/>
            <person name="Dick G.J."/>
            <person name="Jain S."/>
            <person name="Kaster A.K."/>
            <person name="Winkel M."/>
            <person name="Mussmann M."/>
            <person name="Bailey J."/>
        </authorList>
    </citation>
    <scope>NUCLEOTIDE SEQUENCE [LARGE SCALE GENOMIC DNA]</scope>
    <source>
        <strain evidence="1">Hydrate Ridge</strain>
    </source>
</reference>
<organism evidence="1 2">
    <name type="scientific">Candidatus Thiomargarita nelsonii</name>
    <dbReference type="NCBI Taxonomy" id="1003181"/>
    <lineage>
        <taxon>Bacteria</taxon>
        <taxon>Pseudomonadati</taxon>
        <taxon>Pseudomonadota</taxon>
        <taxon>Gammaproteobacteria</taxon>
        <taxon>Thiotrichales</taxon>
        <taxon>Thiotrichaceae</taxon>
        <taxon>Thiomargarita</taxon>
    </lineage>
</organism>
<keyword evidence="2" id="KW-1185">Reference proteome</keyword>